<dbReference type="InterPro" id="IPR036188">
    <property type="entry name" value="FAD/NAD-bd_sf"/>
</dbReference>
<name>A0AAX2MHK7_CHRVL</name>
<feature type="domain" description="NADH:flavin oxidoreductase/NADH oxidase N-terminal" evidence="11">
    <location>
        <begin position="11"/>
        <end position="336"/>
    </location>
</feature>
<comment type="similarity">
    <text evidence="3">In the N-terminal section; belongs to the NADH:flavin oxidoreductase/NADH oxidase family.</text>
</comment>
<keyword evidence="6" id="KW-0479">Metal-binding</keyword>
<dbReference type="InterPro" id="IPR013785">
    <property type="entry name" value="Aldolase_TIM"/>
</dbReference>
<dbReference type="SUPFAM" id="SSF51905">
    <property type="entry name" value="FAD/NAD(P)-binding domain"/>
    <property type="match status" value="1"/>
</dbReference>
<evidence type="ECO:0000256" key="6">
    <source>
        <dbReference type="ARBA" id="ARBA00022723"/>
    </source>
</evidence>
<comment type="caution">
    <text evidence="13">The sequence shown here is derived from an EMBL/GenBank/DDBJ whole genome shotgun (WGS) entry which is preliminary data.</text>
</comment>
<dbReference type="PANTHER" id="PTHR42917:SF2">
    <property type="entry name" value="2,4-DIENOYL-COA REDUCTASE [(2E)-ENOYL-COA-PRODUCING]"/>
    <property type="match status" value="1"/>
</dbReference>
<dbReference type="PANTHER" id="PTHR42917">
    <property type="entry name" value="2,4-DIENOYL-COA REDUCTASE"/>
    <property type="match status" value="1"/>
</dbReference>
<evidence type="ECO:0000259" key="12">
    <source>
        <dbReference type="Pfam" id="PF07992"/>
    </source>
</evidence>
<evidence type="ECO:0000256" key="7">
    <source>
        <dbReference type="ARBA" id="ARBA00023002"/>
    </source>
</evidence>
<organism evidence="13 14">
    <name type="scientific">Chromobacterium violaceum</name>
    <dbReference type="NCBI Taxonomy" id="536"/>
    <lineage>
        <taxon>Bacteria</taxon>
        <taxon>Pseudomonadati</taxon>
        <taxon>Pseudomonadota</taxon>
        <taxon>Betaproteobacteria</taxon>
        <taxon>Neisseriales</taxon>
        <taxon>Chromobacteriaceae</taxon>
        <taxon>Chromobacterium</taxon>
    </lineage>
</organism>
<dbReference type="PRINTS" id="PR00368">
    <property type="entry name" value="FADPNR"/>
</dbReference>
<dbReference type="SUPFAM" id="SSF51735">
    <property type="entry name" value="NAD(P)-binding Rossmann-fold domains"/>
    <property type="match status" value="1"/>
</dbReference>
<sequence>MPEARPLLGRLFSPIRLNRLRLPNRLLMSSMHLNLDECDDAWRRMAAFYALRAREGVGLIVSAGCAPDEAGKTTQGGFALCRDDEIAGHRLITGAVHEAGGRIALQILHFGREAFHGGMVSSSAERLPSSVFTPRPLSEAEIQATVAAHADCAARAVAAGYDAIELLFGQGFLVHQFLAPACNKRTDRWGGSFDNRARLAVEIAAAVRRRVGADFPLIFRLPCMDLLPDGLDAEESMALIGKLLPYGIDLLNVSIGWHESEVPTIAAAVPRAAFADAARLARRRYPQLKLAVSNRVNDPRDGEALLLDGCADVIAMARPFLADPALASKAESNRFDEINACIACNQRCLDHVLTGQPVGCSVNPDCGLSDEGRYPPLPRAMEVAVAGGGISGMGAALFLARRGARVTLFEAGDELGGQLRLAARIPQKEEFAATIRHYRGELLRAGVAVRLGCRFDERALDGARWDHVVLAQGAAPRRPESVPGLELPHVRDYAEVLEQGCPVAFPVVVIGGGGIACDLAKYLAAKRGKLTRDARAYLARHLPAEALAPYLDGGADDETPAITLLQRSGRKFAHRVGRTTRWILMDALRRDGVRLLGRVEVVEITGDAVIVRERGGAARSLPARSVVIAAGQTPRPGPEEALRRAGIPCTVLGRPTAASWASIWPPRCRRPTALRWSSDEYDEGGGMGGAAAAEAGDAAAAGAAGAGRRAAPGHPRVHLRHRSAHLPRRGAGFRAGHGDRARIRRRGGGGGGGGQAAAARTARGLRRFRRLRRMRVLRGGPACPVRRTAAVRLLRPAAAAGRRPGRIREGAAGGCRAEPTGRWRRPALRPVVRRRDADRAGRAAASGLGAGRTFGGGRGRPGGRLDRLAGGAQGRRGPVVGGQPCPRGARARRGLAVAEIAAGRPLSDAAPGLAGAFDAAVDAVGGESGLKTALAALRPRGRLVGAGSQAGRFELDWGALMQREIALQFVIGDPIGLRGEVEAAMADCAPALDLMFSDRLRLDEVPDYFAALYRRERFKALVEVAGEAA</sequence>
<dbReference type="AlphaFoldDB" id="A0AAX2MHK7"/>
<keyword evidence="5" id="KW-0288">FMN</keyword>
<dbReference type="InterPro" id="IPR001155">
    <property type="entry name" value="OxRdtase_FMN_N"/>
</dbReference>
<dbReference type="GO" id="GO:0008670">
    <property type="term" value="F:2,4-dienoyl-CoA reductase (NADPH) activity"/>
    <property type="evidence" value="ECO:0007669"/>
    <property type="project" value="UniProtKB-EC"/>
</dbReference>
<dbReference type="InterPro" id="IPR036291">
    <property type="entry name" value="NAD(P)-bd_dom_sf"/>
</dbReference>
<dbReference type="Gene3D" id="3.40.50.720">
    <property type="entry name" value="NAD(P)-binding Rossmann-like Domain"/>
    <property type="match status" value="2"/>
</dbReference>
<dbReference type="SUPFAM" id="SSF51971">
    <property type="entry name" value="Nucleotide-binding domain"/>
    <property type="match status" value="1"/>
</dbReference>
<dbReference type="InterPro" id="IPR023753">
    <property type="entry name" value="FAD/NAD-binding_dom"/>
</dbReference>
<keyword evidence="7 13" id="KW-0560">Oxidoreductase</keyword>
<dbReference type="CDD" id="cd02930">
    <property type="entry name" value="DCR_FMN"/>
    <property type="match status" value="1"/>
</dbReference>
<evidence type="ECO:0000256" key="4">
    <source>
        <dbReference type="ARBA" id="ARBA00022630"/>
    </source>
</evidence>
<keyword evidence="4" id="KW-0285">Flavoprotein</keyword>
<dbReference type="Pfam" id="PF00724">
    <property type="entry name" value="Oxidored_FMN"/>
    <property type="match status" value="1"/>
</dbReference>
<accession>A0AAX2MHK7</accession>
<dbReference type="Gene3D" id="3.50.50.60">
    <property type="entry name" value="FAD/NAD(P)-binding domain"/>
    <property type="match status" value="1"/>
</dbReference>
<feature type="region of interest" description="Disordered" evidence="10">
    <location>
        <begin position="833"/>
        <end position="887"/>
    </location>
</feature>
<keyword evidence="8" id="KW-0408">Iron</keyword>
<evidence type="ECO:0000256" key="8">
    <source>
        <dbReference type="ARBA" id="ARBA00023004"/>
    </source>
</evidence>
<dbReference type="Gene3D" id="3.20.20.70">
    <property type="entry name" value="Aldolase class I"/>
    <property type="match status" value="1"/>
</dbReference>
<evidence type="ECO:0000256" key="2">
    <source>
        <dbReference type="ARBA" id="ARBA00001966"/>
    </source>
</evidence>
<dbReference type="Pfam" id="PF07992">
    <property type="entry name" value="Pyr_redox_2"/>
    <property type="match status" value="1"/>
</dbReference>
<feature type="compositionally biased region" description="Gly residues" evidence="10">
    <location>
        <begin position="848"/>
        <end position="862"/>
    </location>
</feature>
<dbReference type="GO" id="GO:0046872">
    <property type="term" value="F:metal ion binding"/>
    <property type="evidence" value="ECO:0007669"/>
    <property type="project" value="UniProtKB-KW"/>
</dbReference>
<keyword evidence="9" id="KW-0411">Iron-sulfur</keyword>
<comment type="cofactor">
    <cofactor evidence="2">
        <name>[4Fe-4S] cluster</name>
        <dbReference type="ChEBI" id="CHEBI:49883"/>
    </cofactor>
</comment>
<dbReference type="EC" id="1.3.1.34" evidence="13"/>
<dbReference type="Proteomes" id="UP000254029">
    <property type="component" value="Unassembled WGS sequence"/>
</dbReference>
<dbReference type="GO" id="GO:0010181">
    <property type="term" value="F:FMN binding"/>
    <property type="evidence" value="ECO:0007669"/>
    <property type="project" value="InterPro"/>
</dbReference>
<evidence type="ECO:0000256" key="10">
    <source>
        <dbReference type="SAM" id="MobiDB-lite"/>
    </source>
</evidence>
<evidence type="ECO:0000256" key="5">
    <source>
        <dbReference type="ARBA" id="ARBA00022643"/>
    </source>
</evidence>
<evidence type="ECO:0000259" key="11">
    <source>
        <dbReference type="Pfam" id="PF00724"/>
    </source>
</evidence>
<evidence type="ECO:0000256" key="9">
    <source>
        <dbReference type="ARBA" id="ARBA00023014"/>
    </source>
</evidence>
<proteinExistence type="inferred from homology"/>
<evidence type="ECO:0000256" key="1">
    <source>
        <dbReference type="ARBA" id="ARBA00001917"/>
    </source>
</evidence>
<evidence type="ECO:0000313" key="14">
    <source>
        <dbReference type="Proteomes" id="UP000254029"/>
    </source>
</evidence>
<dbReference type="InterPro" id="IPR051793">
    <property type="entry name" value="NADH:flavin_oxidoreductase"/>
</dbReference>
<feature type="domain" description="FAD/NAD(P)-binding" evidence="12">
    <location>
        <begin position="382"/>
        <end position="650"/>
    </location>
</feature>
<dbReference type="Gene3D" id="3.90.180.10">
    <property type="entry name" value="Medium-chain alcohol dehydrogenases, catalytic domain"/>
    <property type="match status" value="1"/>
</dbReference>
<evidence type="ECO:0000313" key="13">
    <source>
        <dbReference type="EMBL" id="SUY93534.1"/>
    </source>
</evidence>
<dbReference type="EMBL" id="UIGR01000003">
    <property type="protein sequence ID" value="SUY93534.1"/>
    <property type="molecule type" value="Genomic_DNA"/>
</dbReference>
<reference evidence="13 14" key="1">
    <citation type="submission" date="2018-06" db="EMBL/GenBank/DDBJ databases">
        <authorList>
            <consortium name="Pathogen Informatics"/>
            <person name="Doyle S."/>
        </authorList>
    </citation>
    <scope>NUCLEOTIDE SEQUENCE [LARGE SCALE GENOMIC DNA]</scope>
    <source>
        <strain evidence="13 14">NCTC8684</strain>
    </source>
</reference>
<evidence type="ECO:0000256" key="3">
    <source>
        <dbReference type="ARBA" id="ARBA00011048"/>
    </source>
</evidence>
<dbReference type="SUPFAM" id="SSF51395">
    <property type="entry name" value="FMN-linked oxidoreductases"/>
    <property type="match status" value="1"/>
</dbReference>
<comment type="cofactor">
    <cofactor evidence="1">
        <name>FMN</name>
        <dbReference type="ChEBI" id="CHEBI:58210"/>
    </cofactor>
</comment>
<protein>
    <submittedName>
        <fullName evidence="13">2,4-dienoyl-CoA reductase [NADPH]</fullName>
        <ecNumber evidence="13">1.3.1.34</ecNumber>
    </submittedName>
</protein>
<dbReference type="GO" id="GO:0051536">
    <property type="term" value="F:iron-sulfur cluster binding"/>
    <property type="evidence" value="ECO:0007669"/>
    <property type="project" value="UniProtKB-KW"/>
</dbReference>
<feature type="compositionally biased region" description="Low complexity" evidence="10">
    <location>
        <begin position="875"/>
        <end position="887"/>
    </location>
</feature>
<gene>
    <name evidence="13" type="primary">fadH_2</name>
    <name evidence="13" type="ORF">NCTC8684_04671</name>
</gene>